<feature type="compositionally biased region" description="Polar residues" evidence="8">
    <location>
        <begin position="38"/>
        <end position="52"/>
    </location>
</feature>
<keyword evidence="5 7" id="KW-0442">Lipid degradation</keyword>
<feature type="region of interest" description="Disordered" evidence="8">
    <location>
        <begin position="93"/>
        <end position="147"/>
    </location>
</feature>
<dbReference type="InterPro" id="IPR036871">
    <property type="entry name" value="PX_dom_sf"/>
</dbReference>
<evidence type="ECO:0000256" key="8">
    <source>
        <dbReference type="SAM" id="MobiDB-lite"/>
    </source>
</evidence>
<evidence type="ECO:0000256" key="2">
    <source>
        <dbReference type="ARBA" id="ARBA00008664"/>
    </source>
</evidence>
<comment type="catalytic activity">
    <reaction evidence="1 7">
        <text>a 1,2-diacyl-sn-glycero-3-phosphocholine + H2O = a 1,2-diacyl-sn-glycero-3-phosphate + choline + H(+)</text>
        <dbReference type="Rhea" id="RHEA:14445"/>
        <dbReference type="ChEBI" id="CHEBI:15354"/>
        <dbReference type="ChEBI" id="CHEBI:15377"/>
        <dbReference type="ChEBI" id="CHEBI:15378"/>
        <dbReference type="ChEBI" id="CHEBI:57643"/>
        <dbReference type="ChEBI" id="CHEBI:58608"/>
        <dbReference type="EC" id="3.1.4.4"/>
    </reaction>
</comment>
<feature type="compositionally biased region" description="Low complexity" evidence="8">
    <location>
        <begin position="269"/>
        <end position="283"/>
    </location>
</feature>
<feature type="domain" description="PLD phosphodiesterase" evidence="9">
    <location>
        <begin position="1094"/>
        <end position="1121"/>
    </location>
</feature>
<keyword evidence="6" id="KW-0443">Lipid metabolism</keyword>
<feature type="domain" description="PLD phosphodiesterase" evidence="9">
    <location>
        <begin position="794"/>
        <end position="821"/>
    </location>
</feature>
<dbReference type="InterPro" id="IPR001736">
    <property type="entry name" value="PLipase_D/transphosphatidylase"/>
</dbReference>
<evidence type="ECO:0000256" key="3">
    <source>
        <dbReference type="ARBA" id="ARBA00022737"/>
    </source>
</evidence>
<dbReference type="Gene3D" id="3.30.870.10">
    <property type="entry name" value="Endonuclease Chain A"/>
    <property type="match status" value="2"/>
</dbReference>
<feature type="compositionally biased region" description="Polar residues" evidence="8">
    <location>
        <begin position="173"/>
        <end position="182"/>
    </location>
</feature>
<accession>A0ABN8VJ56</accession>
<dbReference type="PROSITE" id="PS50035">
    <property type="entry name" value="PLD"/>
    <property type="match status" value="2"/>
</dbReference>
<dbReference type="SUPFAM" id="SSF56024">
    <property type="entry name" value="Phospholipase D/nuclease"/>
    <property type="match status" value="2"/>
</dbReference>
<protein>
    <recommendedName>
        <fullName evidence="7">Phospholipase</fullName>
        <ecNumber evidence="7">3.1.4.4</ecNumber>
    </recommendedName>
</protein>
<feature type="compositionally biased region" description="Polar residues" evidence="8">
    <location>
        <begin position="1440"/>
        <end position="1454"/>
    </location>
</feature>
<feature type="compositionally biased region" description="Basic and acidic residues" evidence="8">
    <location>
        <begin position="98"/>
        <end position="110"/>
    </location>
</feature>
<evidence type="ECO:0000256" key="4">
    <source>
        <dbReference type="ARBA" id="ARBA00022801"/>
    </source>
</evidence>
<dbReference type="PIRSF" id="PIRSF009376">
    <property type="entry name" value="Phospholipase_D_euk"/>
    <property type="match status" value="1"/>
</dbReference>
<dbReference type="SUPFAM" id="SSF64268">
    <property type="entry name" value="PX domain"/>
    <property type="match status" value="1"/>
</dbReference>
<evidence type="ECO:0000259" key="9">
    <source>
        <dbReference type="PROSITE" id="PS50035"/>
    </source>
</evidence>
<dbReference type="CDD" id="cd09141">
    <property type="entry name" value="PLDc_vPLD1_2_yPLD_like_2"/>
    <property type="match status" value="1"/>
</dbReference>
<feature type="compositionally biased region" description="Basic and acidic residues" evidence="8">
    <location>
        <begin position="58"/>
        <end position="79"/>
    </location>
</feature>
<comment type="similarity">
    <text evidence="2 7">Belongs to the phospholipase D family.</text>
</comment>
<reference evidence="10" key="1">
    <citation type="submission" date="2022-08" db="EMBL/GenBank/DDBJ databases">
        <authorList>
            <person name="Byrne P K."/>
        </authorList>
    </citation>
    <scope>NUCLEOTIDE SEQUENCE</scope>
    <source>
        <strain evidence="10">UCD650</strain>
    </source>
</reference>
<feature type="region of interest" description="Disordered" evidence="8">
    <location>
        <begin position="255"/>
        <end position="294"/>
    </location>
</feature>
<dbReference type="Pfam" id="PF00614">
    <property type="entry name" value="PLDc"/>
    <property type="match status" value="2"/>
</dbReference>
<dbReference type="PANTHER" id="PTHR18896:SF76">
    <property type="entry name" value="PHOSPHOLIPASE"/>
    <property type="match status" value="1"/>
</dbReference>
<feature type="region of interest" description="Disordered" evidence="8">
    <location>
        <begin position="171"/>
        <end position="192"/>
    </location>
</feature>
<dbReference type="InterPro" id="IPR001683">
    <property type="entry name" value="PX_dom"/>
</dbReference>
<feature type="compositionally biased region" description="Polar residues" evidence="8">
    <location>
        <begin position="394"/>
        <end position="414"/>
    </location>
</feature>
<dbReference type="SMART" id="SM00312">
    <property type="entry name" value="PX"/>
    <property type="match status" value="1"/>
</dbReference>
<dbReference type="EC" id="3.1.4.4" evidence="7"/>
<dbReference type="SMART" id="SM00155">
    <property type="entry name" value="PLDc"/>
    <property type="match status" value="2"/>
</dbReference>
<dbReference type="InterPro" id="IPR016555">
    <property type="entry name" value="PLipase_D_euk"/>
</dbReference>
<evidence type="ECO:0000256" key="7">
    <source>
        <dbReference type="PIRNR" id="PIRNR009376"/>
    </source>
</evidence>
<dbReference type="CDD" id="cd01254">
    <property type="entry name" value="PH_PLD"/>
    <property type="match status" value="1"/>
</dbReference>
<name>A0ABN8VJ56_SACEU</name>
<gene>
    <name evidence="10" type="primary">U6500K02500</name>
    <name evidence="10" type="ORF">SEUBUCD650_0K02500</name>
</gene>
<evidence type="ECO:0000313" key="10">
    <source>
        <dbReference type="EMBL" id="CAI1553147.1"/>
    </source>
</evidence>
<keyword evidence="3" id="KW-0677">Repeat</keyword>
<proteinExistence type="inferred from homology"/>
<dbReference type="PANTHER" id="PTHR18896">
    <property type="entry name" value="PHOSPHOLIPASE D"/>
    <property type="match status" value="1"/>
</dbReference>
<feature type="region of interest" description="Disordered" evidence="8">
    <location>
        <begin position="390"/>
        <end position="414"/>
    </location>
</feature>
<keyword evidence="4 7" id="KW-0378">Hydrolase</keyword>
<feature type="region of interest" description="Disordered" evidence="8">
    <location>
        <begin position="1432"/>
        <end position="1472"/>
    </location>
</feature>
<evidence type="ECO:0000256" key="6">
    <source>
        <dbReference type="ARBA" id="ARBA00023098"/>
    </source>
</evidence>
<sequence>MSRVSTACGTHMAQADGSIVEEADGLHTVPDELDEQEVLQQLPENGNTSSSLQREKRRTPNDKETERKHALPKSFVDKNMSDVSLNHSLDHLMLSSDRNPRRGSAEEGPSRPHNHLHSSNNNIHSKRNSKREESKSPSRHPSPAAYTQQQFNGWKKEFGQAFKKISAIGRLRSSVNPATPTGSGHRHNQHQQVNDEDLYTQRLASDLLDSLLSGCPASLFASTQFLRDEHGKRRAPMLLAKLDVRVSPLKSENNFLDLTNGNHHHHHNNNNNNSSNNITPNTNSDRRPSLPRRSSIMSISSNVAEYMYGRNENSLFRIHLEYGIDDNRLKWSIVRSYKDIKSLHHKLKIVAFQQSTISKLYSDNNRYHSLQLPHFPHYKEMIKERNMLEKKSNNKPTSSAAASHISAGNENNNNHDVASLETLSSSEISEFDINNVKMKHLQDLIDEPDDFSQPIHLRLERYLRLLNIALCLRPHANRLFEFYELSPLGNLLSRESGFQGKQGYLVIRSTAKAQGWRVSHFGKHAFKDMIDRHTTKWFMVRNSYVTYVSDLSSTTPLDVFLIDWKFKVRFSGNKNNILDNKKEINWIIHDPNLEINDELEELAIENHTNDIINRNGDSKTQQKKSNISSKLLLLTLENSERKLKIICKSENSLKQWISSIIKMSTSTIWSKPNRFGSFAPVRTNSFCKFLVDGRDYFWSLSEALLMAKDVIYIHDWWLSPELYLRRPVKGNQEFRIDRMLKKCAEKGIKIFIVIYRNVGNIVGTDSLWTKHSMLSLHPNIHIIRSPNQWLQNTYFWAHHEKFVVIDETFAFIGGTDLCYGRYDTFEHVLRDDAESLLDQNFPGKDYSNARIADFHDLDKPFESMYDRKVIPRMPWHDVQMMTLGEPARDLARHFVQRWNYLLRAKRPSRLTPLLTPPSDLTAEELNRLPMFEILREKSTCETQILRSAGNWSLGSKETECSIQNAYLKLIEKSEHFIYIENQFFITSTAWNGTYVLNKIGDALVDRIIKANQDNKPWKAFVLIPLMPGFDSPVDAAEASSLRLIMQFQYQSISRGEHSVFQKLKKLNIDPAQYIQFFSLRKWSTFEPNEKLITEQLYVHAKIMIADDRRCIIGSANINERSQLGNRDSEVAILVRDTDLVKTKMNGDEYYAGRFPWELRQRLMREHLGCDVDLVEFVEQKFERFENVATKNYKTLHTLDNDGDGSNKWTEQQMIDSAMIELGYREIFDCKCSSQWHNIHGNVANANTTKYGINEEEPKRAGEDAYNKLFTSVDHQQSFRKRKPLPKHRFASLGLTFNHRAGVENIGIRDHKVLSTDPRLRKNDEHKKEVDGYGPDGWKKESNEKYKSDATEQLKEWALKSLTSKVLDDKNLIKSKASEGFSEYLPDEKDLEMYIMDKSVTNRNKWGMLKRICYLQYLSHKLDDRKSQRLKKIKDMKRHLSSSTESTKNASNSPPLNEKSNEGESTDVNQDGDGDEYHRLHADILRNQELDDNSLDDLLSQIIPKITNFNSGEIDDAKKEELLKLNFIDPYSFEDPLISSFSEGLWFTVALRNTLLYKLVFHCQPDNAVQNWKEYGEFTELEQEFHINQEKLIDLEAENINSTATNVVDKEREKERMKRAAELRMKLSGSLLYGFNQKIFDKHTAQRILERIHGHLVIFPTEWLAKEVESRNWIFNSDRLSPMEIYN</sequence>
<dbReference type="InterPro" id="IPR015679">
    <property type="entry name" value="PLipase_D_fam"/>
</dbReference>
<keyword evidence="11" id="KW-1185">Reference proteome</keyword>
<evidence type="ECO:0000256" key="5">
    <source>
        <dbReference type="ARBA" id="ARBA00022963"/>
    </source>
</evidence>
<dbReference type="EMBL" id="OX291501">
    <property type="protein sequence ID" value="CAI1553147.1"/>
    <property type="molecule type" value="Genomic_DNA"/>
</dbReference>
<dbReference type="Proteomes" id="UP001152964">
    <property type="component" value="Chromosome 11"/>
</dbReference>
<evidence type="ECO:0000256" key="1">
    <source>
        <dbReference type="ARBA" id="ARBA00000798"/>
    </source>
</evidence>
<feature type="region of interest" description="Disordered" evidence="8">
    <location>
        <begin position="34"/>
        <end position="79"/>
    </location>
</feature>
<organism evidence="10 11">
    <name type="scientific">Saccharomyces eubayanus</name>
    <name type="common">Yeast</name>
    <dbReference type="NCBI Taxonomy" id="1080349"/>
    <lineage>
        <taxon>Eukaryota</taxon>
        <taxon>Fungi</taxon>
        <taxon>Dikarya</taxon>
        <taxon>Ascomycota</taxon>
        <taxon>Saccharomycotina</taxon>
        <taxon>Saccharomycetes</taxon>
        <taxon>Saccharomycetales</taxon>
        <taxon>Saccharomycetaceae</taxon>
        <taxon>Saccharomyces</taxon>
    </lineage>
</organism>
<evidence type="ECO:0000313" key="11">
    <source>
        <dbReference type="Proteomes" id="UP001152964"/>
    </source>
</evidence>
<dbReference type="CDD" id="cd09138">
    <property type="entry name" value="PLDc_vPLD1_2_yPLD_like_1"/>
    <property type="match status" value="1"/>
</dbReference>